<organism evidence="2 3">
    <name type="scientific">Clostridium aminobutyricum</name>
    <dbReference type="NCBI Taxonomy" id="33953"/>
    <lineage>
        <taxon>Bacteria</taxon>
        <taxon>Bacillati</taxon>
        <taxon>Bacillota</taxon>
        <taxon>Clostridia</taxon>
        <taxon>Eubacteriales</taxon>
        <taxon>Clostridiaceae</taxon>
        <taxon>Clostridium</taxon>
    </lineage>
</organism>
<evidence type="ECO:0000313" key="2">
    <source>
        <dbReference type="EMBL" id="MBN7773494.1"/>
    </source>
</evidence>
<reference evidence="2" key="1">
    <citation type="submission" date="2021-02" db="EMBL/GenBank/DDBJ databases">
        <title>Abyssanaerobacter marinus gen.nov., sp., nov, anaerobic bacterium isolated from the Onnuri vent field of Indian Ocean and suggestion of Mogibacteriaceae fam. nov., and proposal of reclassification of ambiguous this family's genus member.</title>
        <authorList>
            <person name="Kim Y.J."/>
            <person name="Yang J.-A."/>
        </authorList>
    </citation>
    <scope>NUCLEOTIDE SEQUENCE</scope>
    <source>
        <strain evidence="2">DSM 2634</strain>
    </source>
</reference>
<keyword evidence="1" id="KW-0472">Membrane</keyword>
<dbReference type="AlphaFoldDB" id="A0A939D8R5"/>
<sequence>MEKPNPNQFFDQCIAHALKEKADGIVPDGTLVRKIQTEIYYKEREYCSMNYTKKIKRMNPVVIIILVFILSAATCFAASRINSYVSFSTKTFEEYPAERQVKSAVNYIPDYLDEFSNGFAFKEASVDDIKANDADNNPVAEGKGITFYYEKADSKKGQIMTLSTNRGFSDFSSDSDLKQELIKDGNIDLKYSYVESKLVPEGYVPTEEENQKMEKGELWISYGADKEKTDKVQFIQWEKDDISYTLMDRGYELPKDELAEMAKEIIGTAE</sequence>
<keyword evidence="3" id="KW-1185">Reference proteome</keyword>
<comment type="caution">
    <text evidence="2">The sequence shown here is derived from an EMBL/GenBank/DDBJ whole genome shotgun (WGS) entry which is preliminary data.</text>
</comment>
<evidence type="ECO:0000256" key="1">
    <source>
        <dbReference type="SAM" id="Phobius"/>
    </source>
</evidence>
<accession>A0A939D8R5</accession>
<evidence type="ECO:0000313" key="3">
    <source>
        <dbReference type="Proteomes" id="UP000664545"/>
    </source>
</evidence>
<keyword evidence="1" id="KW-1133">Transmembrane helix</keyword>
<proteinExistence type="predicted"/>
<evidence type="ECO:0008006" key="4">
    <source>
        <dbReference type="Google" id="ProtNLM"/>
    </source>
</evidence>
<dbReference type="EMBL" id="JAFJZZ010000003">
    <property type="protein sequence ID" value="MBN7773494.1"/>
    <property type="molecule type" value="Genomic_DNA"/>
</dbReference>
<protein>
    <recommendedName>
        <fullName evidence="4">DUF4367 domain-containing protein</fullName>
    </recommendedName>
</protein>
<keyword evidence="1" id="KW-0812">Transmembrane</keyword>
<feature type="transmembrane region" description="Helical" evidence="1">
    <location>
        <begin position="61"/>
        <end position="81"/>
    </location>
</feature>
<gene>
    <name evidence="2" type="ORF">JYB65_08975</name>
</gene>
<name>A0A939D8R5_CLOAM</name>
<dbReference type="Proteomes" id="UP000664545">
    <property type="component" value="Unassembled WGS sequence"/>
</dbReference>
<dbReference type="RefSeq" id="WP_206582328.1">
    <property type="nucleotide sequence ID" value="NZ_JAFJZZ010000003.1"/>
</dbReference>